<evidence type="ECO:0000256" key="2">
    <source>
        <dbReference type="ARBA" id="ARBA00023002"/>
    </source>
</evidence>
<proteinExistence type="inferred from homology"/>
<dbReference type="PRINTS" id="PR00080">
    <property type="entry name" value="SDRFAMILY"/>
</dbReference>
<dbReference type="SUPFAM" id="SSF51735">
    <property type="entry name" value="NAD(P)-binding Rossmann-fold domains"/>
    <property type="match status" value="1"/>
</dbReference>
<comment type="similarity">
    <text evidence="1">Belongs to the short-chain dehydrogenases/reductases (SDR) family.</text>
</comment>
<sequence>MALVTGANSGIGQTIAVAMAQAGAHVIAAGRSSCAETVALTKGEELRIEMSDPMAAQEVFAARRIDILVNNAGTIRRSKALDVTEKDWDDVMDLNLKSVFFTAQAFAKAALPRGSGKIVNIASLLSFQGGVEVGAYTPAKHGVAGITKLLANELAAHGINVNAIAPGYIETPNTRPLHQDATRAEAIRARIPAGRWGRPEDIAQAAVFLAAPASDYVNGAVLNVDGGWLAR</sequence>
<protein>
    <submittedName>
        <fullName evidence="3">SDR family oxidoreductase</fullName>
    </submittedName>
</protein>
<name>A0ABT8D8Q6_9RHOB</name>
<dbReference type="PRINTS" id="PR00081">
    <property type="entry name" value="GDHRDH"/>
</dbReference>
<accession>A0ABT8D8Q6</accession>
<organism evidence="3 4">
    <name type="scientific">Paracoccus cavernae</name>
    <dbReference type="NCBI Taxonomy" id="1571207"/>
    <lineage>
        <taxon>Bacteria</taxon>
        <taxon>Pseudomonadati</taxon>
        <taxon>Pseudomonadota</taxon>
        <taxon>Alphaproteobacteria</taxon>
        <taxon>Rhodobacterales</taxon>
        <taxon>Paracoccaceae</taxon>
        <taxon>Paracoccus</taxon>
    </lineage>
</organism>
<keyword evidence="4" id="KW-1185">Reference proteome</keyword>
<evidence type="ECO:0000313" key="3">
    <source>
        <dbReference type="EMBL" id="MDN3712651.1"/>
    </source>
</evidence>
<dbReference type="InterPro" id="IPR036291">
    <property type="entry name" value="NAD(P)-bd_dom_sf"/>
</dbReference>
<reference evidence="4" key="1">
    <citation type="journal article" date="2019" name="Int. J. Syst. Evol. Microbiol.">
        <title>The Global Catalogue of Microorganisms (GCM) 10K type strain sequencing project: providing services to taxonomists for standard genome sequencing and annotation.</title>
        <authorList>
            <consortium name="The Broad Institute Genomics Platform"/>
            <consortium name="The Broad Institute Genome Sequencing Center for Infectious Disease"/>
            <person name="Wu L."/>
            <person name="Ma J."/>
        </authorList>
    </citation>
    <scope>NUCLEOTIDE SEQUENCE [LARGE SCALE GENOMIC DNA]</scope>
    <source>
        <strain evidence="4">CECT 8482</strain>
    </source>
</reference>
<dbReference type="PANTHER" id="PTHR42760">
    <property type="entry name" value="SHORT-CHAIN DEHYDROGENASES/REDUCTASES FAMILY MEMBER"/>
    <property type="match status" value="1"/>
</dbReference>
<dbReference type="EMBL" id="JAUFRC010000001">
    <property type="protein sequence ID" value="MDN3712651.1"/>
    <property type="molecule type" value="Genomic_DNA"/>
</dbReference>
<dbReference type="Proteomes" id="UP001243846">
    <property type="component" value="Unassembled WGS sequence"/>
</dbReference>
<evidence type="ECO:0000256" key="1">
    <source>
        <dbReference type="ARBA" id="ARBA00006484"/>
    </source>
</evidence>
<gene>
    <name evidence="3" type="ORF">QWZ10_14515</name>
</gene>
<dbReference type="Pfam" id="PF13561">
    <property type="entry name" value="adh_short_C2"/>
    <property type="match status" value="1"/>
</dbReference>
<dbReference type="InterPro" id="IPR002347">
    <property type="entry name" value="SDR_fam"/>
</dbReference>
<comment type="caution">
    <text evidence="3">The sequence shown here is derived from an EMBL/GenBank/DDBJ whole genome shotgun (WGS) entry which is preliminary data.</text>
</comment>
<dbReference type="Gene3D" id="3.40.50.720">
    <property type="entry name" value="NAD(P)-binding Rossmann-like Domain"/>
    <property type="match status" value="1"/>
</dbReference>
<keyword evidence="2" id="KW-0560">Oxidoreductase</keyword>
<evidence type="ECO:0000313" key="4">
    <source>
        <dbReference type="Proteomes" id="UP001243846"/>
    </source>
</evidence>
<dbReference type="PANTHER" id="PTHR42760:SF5">
    <property type="entry name" value="2-DEHYDRO-3-DEOXY-D-GLUCONATE 5-DEHYDROGENASE"/>
    <property type="match status" value="1"/>
</dbReference>